<protein>
    <submittedName>
        <fullName evidence="1">Nitroreductase</fullName>
    </submittedName>
</protein>
<dbReference type="InterPro" id="IPR050627">
    <property type="entry name" value="Nitroreductase/BluB"/>
</dbReference>
<organism evidence="1 2">
    <name type="scientific">Amycolatopsis keratiniphila subsp. keratiniphila</name>
    <dbReference type="NCBI Taxonomy" id="227715"/>
    <lineage>
        <taxon>Bacteria</taxon>
        <taxon>Bacillati</taxon>
        <taxon>Actinomycetota</taxon>
        <taxon>Actinomycetes</taxon>
        <taxon>Pseudonocardiales</taxon>
        <taxon>Pseudonocardiaceae</taxon>
        <taxon>Amycolatopsis</taxon>
        <taxon>Amycolatopsis japonica group</taxon>
    </lineage>
</organism>
<dbReference type="Gene3D" id="3.40.109.10">
    <property type="entry name" value="NADH Oxidase"/>
    <property type="match status" value="1"/>
</dbReference>
<evidence type="ECO:0000313" key="2">
    <source>
        <dbReference type="Proteomes" id="UP000076660"/>
    </source>
</evidence>
<accession>A0A1W2M182</accession>
<name>A0A1W2M182_9PSEU</name>
<dbReference type="SUPFAM" id="SSF55469">
    <property type="entry name" value="FMN-dependent nitroreductase-like"/>
    <property type="match status" value="2"/>
</dbReference>
<evidence type="ECO:0000313" key="1">
    <source>
        <dbReference type="EMBL" id="ONF73615.1"/>
    </source>
</evidence>
<dbReference type="OrthoDB" id="8156917at2"/>
<dbReference type="GO" id="GO:0016491">
    <property type="term" value="F:oxidoreductase activity"/>
    <property type="evidence" value="ECO:0007669"/>
    <property type="project" value="InterPro"/>
</dbReference>
<dbReference type="AlphaFoldDB" id="A0A1W2M182"/>
<comment type="caution">
    <text evidence="1">The sequence shown here is derived from an EMBL/GenBank/DDBJ whole genome shotgun (WGS) entry which is preliminary data.</text>
</comment>
<proteinExistence type="predicted"/>
<dbReference type="PANTHER" id="PTHR23026:SF123">
    <property type="entry name" value="NAD(P)H NITROREDUCTASE RV3131-RELATED"/>
    <property type="match status" value="1"/>
</dbReference>
<reference evidence="1 2" key="1">
    <citation type="submission" date="2016-12" db="EMBL/GenBank/DDBJ databases">
        <title>Amycolatopsis keratiniphila subsp. keratiniphila genome sequencing and assembly.</title>
        <authorList>
            <person name="Mayilraj S."/>
            <person name="Kaur N."/>
        </authorList>
    </citation>
    <scope>NUCLEOTIDE SEQUENCE [LARGE SCALE GENOMIC DNA]</scope>
    <source>
        <strain evidence="1 2">DSM 44409</strain>
    </source>
</reference>
<dbReference type="PANTHER" id="PTHR23026">
    <property type="entry name" value="NADPH NITROREDUCTASE"/>
    <property type="match status" value="1"/>
</dbReference>
<dbReference type="Proteomes" id="UP000076660">
    <property type="component" value="Unassembled WGS sequence"/>
</dbReference>
<dbReference type="NCBIfam" id="NF047509">
    <property type="entry name" value="Rv3131_FMN_oxido"/>
    <property type="match status" value="1"/>
</dbReference>
<dbReference type="RefSeq" id="WP_063271448.1">
    <property type="nucleotide sequence ID" value="NZ_LQMT02000007.1"/>
</dbReference>
<dbReference type="EMBL" id="LQMT02000007">
    <property type="protein sequence ID" value="ONF73615.1"/>
    <property type="molecule type" value="Genomic_DNA"/>
</dbReference>
<gene>
    <name evidence="1" type="ORF">AVR91_0205735</name>
</gene>
<sequence length="317" mass="34307">MIPTDFPVLTALEAAVRAPSPHNTQPWFFELEPDAIEVHLDEDRLLRVCDPDGREARLACGAALLNIELTIAAAGRLVETELMPDPGRPSLLARVEIGGRHRPGTEELRLAAAIPRRYSNRRPFADQAVPEGVRTAVRRAALADGAGLVLVDEVGKLEATAALIRRADHVQTEDEAFHEELQAWTRGHGRDDGVPAFAGGPRSAGGLLPVRHFHDSEAPRPFEQDPVVAVLTTAADGPSAQLRAGRAMQRVLLTATTAGLSASFYSQPMEIPPTREELRALLGGSGYPQTVFRLGYGYPGVPTPRRPLETVVRQKTS</sequence>
<dbReference type="InterPro" id="IPR000415">
    <property type="entry name" value="Nitroreductase-like"/>
</dbReference>